<dbReference type="InterPro" id="IPR025713">
    <property type="entry name" value="MotB-like_N_dom"/>
</dbReference>
<keyword evidence="6 7" id="KW-0472">Membrane</keyword>
<dbReference type="Proteomes" id="UP000287168">
    <property type="component" value="Unassembled WGS sequence"/>
</dbReference>
<dbReference type="CDD" id="cd07185">
    <property type="entry name" value="OmpA_C-like"/>
    <property type="match status" value="1"/>
</dbReference>
<reference evidence="11 12" key="1">
    <citation type="journal article" date="2015" name="Int. J. Syst. Evol. Microbiol.">
        <title>Gemmobacter intermedius sp. nov., isolated from a white stork (Ciconia ciconia).</title>
        <authorList>
            <person name="Kampfer P."/>
            <person name="Jerzak L."/>
            <person name="Wilharm G."/>
            <person name="Golke J."/>
            <person name="Busse H.J."/>
            <person name="Glaeser S.P."/>
        </authorList>
    </citation>
    <scope>NUCLEOTIDE SEQUENCE [LARGE SCALE GENOMIC DNA]</scope>
    <source>
        <strain evidence="11 12">119/4</strain>
    </source>
</reference>
<gene>
    <name evidence="11" type="ORF">EP867_06135</name>
</gene>
<evidence type="ECO:0000259" key="10">
    <source>
        <dbReference type="PROSITE" id="PS51123"/>
    </source>
</evidence>
<evidence type="ECO:0000256" key="4">
    <source>
        <dbReference type="ARBA" id="ARBA00022692"/>
    </source>
</evidence>
<keyword evidence="12" id="KW-1185">Reference proteome</keyword>
<keyword evidence="3" id="KW-1003">Cell membrane</keyword>
<dbReference type="SUPFAM" id="SSF103088">
    <property type="entry name" value="OmpA-like"/>
    <property type="match status" value="1"/>
</dbReference>
<protein>
    <recommendedName>
        <fullName evidence="10">OmpA-like domain-containing protein</fullName>
    </recommendedName>
</protein>
<dbReference type="EMBL" id="SBLC01000006">
    <property type="protein sequence ID" value="RWY43055.1"/>
    <property type="molecule type" value="Genomic_DNA"/>
</dbReference>
<dbReference type="InterPro" id="IPR006665">
    <property type="entry name" value="OmpA-like"/>
</dbReference>
<dbReference type="PROSITE" id="PS51123">
    <property type="entry name" value="OMPA_2"/>
    <property type="match status" value="1"/>
</dbReference>
<evidence type="ECO:0000256" key="7">
    <source>
        <dbReference type="PROSITE-ProRule" id="PRU00473"/>
    </source>
</evidence>
<comment type="caution">
    <text evidence="11">The sequence shown here is derived from an EMBL/GenBank/DDBJ whole genome shotgun (WGS) entry which is preliminary data.</text>
</comment>
<dbReference type="PANTHER" id="PTHR30329:SF21">
    <property type="entry name" value="LIPOPROTEIN YIAD-RELATED"/>
    <property type="match status" value="1"/>
</dbReference>
<dbReference type="Pfam" id="PF00691">
    <property type="entry name" value="OmpA"/>
    <property type="match status" value="1"/>
</dbReference>
<dbReference type="InterPro" id="IPR036737">
    <property type="entry name" value="OmpA-like_sf"/>
</dbReference>
<evidence type="ECO:0000313" key="12">
    <source>
        <dbReference type="Proteomes" id="UP000287168"/>
    </source>
</evidence>
<dbReference type="Pfam" id="PF13677">
    <property type="entry name" value="MotB_plug"/>
    <property type="match status" value="1"/>
</dbReference>
<dbReference type="InterPro" id="IPR050330">
    <property type="entry name" value="Bact_OuterMem_StrucFunc"/>
</dbReference>
<keyword evidence="5 9" id="KW-1133">Transmembrane helix</keyword>
<evidence type="ECO:0000256" key="9">
    <source>
        <dbReference type="SAM" id="Phobius"/>
    </source>
</evidence>
<feature type="region of interest" description="Disordered" evidence="8">
    <location>
        <begin position="253"/>
        <end position="281"/>
    </location>
</feature>
<evidence type="ECO:0000256" key="1">
    <source>
        <dbReference type="ARBA" id="ARBA00004162"/>
    </source>
</evidence>
<proteinExistence type="inferred from homology"/>
<accession>A0A444ME02</accession>
<evidence type="ECO:0000256" key="6">
    <source>
        <dbReference type="ARBA" id="ARBA00023136"/>
    </source>
</evidence>
<evidence type="ECO:0000256" key="5">
    <source>
        <dbReference type="ARBA" id="ARBA00022989"/>
    </source>
</evidence>
<dbReference type="GO" id="GO:0005886">
    <property type="term" value="C:plasma membrane"/>
    <property type="evidence" value="ECO:0007669"/>
    <property type="project" value="UniProtKB-SubCell"/>
</dbReference>
<feature type="domain" description="OmpA-like" evidence="10">
    <location>
        <begin position="161"/>
        <end position="280"/>
    </location>
</feature>
<evidence type="ECO:0000256" key="8">
    <source>
        <dbReference type="SAM" id="MobiDB-lite"/>
    </source>
</evidence>
<dbReference type="RefSeq" id="WP_128487318.1">
    <property type="nucleotide sequence ID" value="NZ_JBHLXB010000088.1"/>
</dbReference>
<dbReference type="AlphaFoldDB" id="A0A444ME02"/>
<feature type="transmembrane region" description="Helical" evidence="9">
    <location>
        <begin position="28"/>
        <end position="48"/>
    </location>
</feature>
<evidence type="ECO:0000256" key="3">
    <source>
        <dbReference type="ARBA" id="ARBA00022475"/>
    </source>
</evidence>
<organism evidence="11 12">
    <name type="scientific">Falsigemmobacter intermedius</name>
    <dbReference type="NCBI Taxonomy" id="1553448"/>
    <lineage>
        <taxon>Bacteria</taxon>
        <taxon>Pseudomonadati</taxon>
        <taxon>Pseudomonadota</taxon>
        <taxon>Alphaproteobacteria</taxon>
        <taxon>Rhodobacterales</taxon>
        <taxon>Paracoccaceae</taxon>
        <taxon>Falsigemmobacter</taxon>
    </lineage>
</organism>
<comment type="similarity">
    <text evidence="2">Belongs to the MotB family.</text>
</comment>
<comment type="subcellular location">
    <subcellularLocation>
        <location evidence="1">Cell membrane</location>
        <topology evidence="1">Single-pass membrane protein</topology>
    </subcellularLocation>
</comment>
<dbReference type="OrthoDB" id="7170686at2"/>
<keyword evidence="4 9" id="KW-0812">Transmembrane</keyword>
<evidence type="ECO:0000256" key="2">
    <source>
        <dbReference type="ARBA" id="ARBA00008914"/>
    </source>
</evidence>
<name>A0A444ME02_9RHOB</name>
<dbReference type="Gene3D" id="3.30.1330.60">
    <property type="entry name" value="OmpA-like domain"/>
    <property type="match status" value="1"/>
</dbReference>
<sequence length="281" mass="29782">MAKKAAPVIVRRQKRPGHAPRHGGHWKVAYADFMTAMMAFFLLLWILAVTDENKLNGIAEYFTPTDNVAGQPGGEGILQGSAVAKDENVLSAPAAETDKTQAGAPNPWADLAAESRRDNTPAPLGEALENAGRQFLENIRNSSALSNLAGNLLVRQIEGQLVVDILDLGDAPKFGEGSGAPTEQMTEVLKVLAPTVIALPHPVRITGHSAQSADGGAESTDPWDLSGARAQAVRRALRDLGIPEARFTLISGAGTSRPLDPLQPADPRNRRVTLELGSALD</sequence>
<evidence type="ECO:0000313" key="11">
    <source>
        <dbReference type="EMBL" id="RWY43055.1"/>
    </source>
</evidence>
<dbReference type="PANTHER" id="PTHR30329">
    <property type="entry name" value="STATOR ELEMENT OF FLAGELLAR MOTOR COMPLEX"/>
    <property type="match status" value="1"/>
</dbReference>